<dbReference type="CDD" id="cd07581">
    <property type="entry name" value="nitrilase_3"/>
    <property type="match status" value="1"/>
</dbReference>
<dbReference type="PANTHER" id="PTHR23088">
    <property type="entry name" value="NITRILASE-RELATED"/>
    <property type="match status" value="1"/>
</dbReference>
<gene>
    <name evidence="3" type="ORF">HEB94_001714</name>
</gene>
<evidence type="ECO:0000313" key="4">
    <source>
        <dbReference type="Proteomes" id="UP000638648"/>
    </source>
</evidence>
<dbReference type="PROSITE" id="PS50263">
    <property type="entry name" value="CN_HYDROLASE"/>
    <property type="match status" value="1"/>
</dbReference>
<protein>
    <submittedName>
        <fullName evidence="3">Amidohydrolase</fullName>
    </submittedName>
</protein>
<keyword evidence="4" id="KW-1185">Reference proteome</keyword>
<evidence type="ECO:0000313" key="3">
    <source>
        <dbReference type="EMBL" id="MBE1604866.1"/>
    </source>
</evidence>
<dbReference type="PROSITE" id="PS01227">
    <property type="entry name" value="UPF0012"/>
    <property type="match status" value="1"/>
</dbReference>
<evidence type="ECO:0000259" key="2">
    <source>
        <dbReference type="PROSITE" id="PS50263"/>
    </source>
</evidence>
<dbReference type="AlphaFoldDB" id="A0A927MQ71"/>
<evidence type="ECO:0000256" key="1">
    <source>
        <dbReference type="ARBA" id="ARBA00010613"/>
    </source>
</evidence>
<organism evidence="3 4">
    <name type="scientific">Actinopolymorpha pittospori</name>
    <dbReference type="NCBI Taxonomy" id="648752"/>
    <lineage>
        <taxon>Bacteria</taxon>
        <taxon>Bacillati</taxon>
        <taxon>Actinomycetota</taxon>
        <taxon>Actinomycetes</taxon>
        <taxon>Propionibacteriales</taxon>
        <taxon>Actinopolymorphaceae</taxon>
        <taxon>Actinopolymorpha</taxon>
    </lineage>
</organism>
<name>A0A927MQ71_9ACTN</name>
<dbReference type="PANTHER" id="PTHR23088:SF27">
    <property type="entry name" value="DEAMINATED GLUTATHIONE AMIDASE"/>
    <property type="match status" value="1"/>
</dbReference>
<dbReference type="EMBL" id="JADBEM010000001">
    <property type="protein sequence ID" value="MBE1604866.1"/>
    <property type="molecule type" value="Genomic_DNA"/>
</dbReference>
<dbReference type="Gene3D" id="3.60.110.10">
    <property type="entry name" value="Carbon-nitrogen hydrolase"/>
    <property type="match status" value="1"/>
</dbReference>
<dbReference type="InterPro" id="IPR036526">
    <property type="entry name" value="C-N_Hydrolase_sf"/>
</dbReference>
<reference evidence="3" key="1">
    <citation type="submission" date="2020-10" db="EMBL/GenBank/DDBJ databases">
        <title>Sequencing the genomes of 1000 actinobacteria strains.</title>
        <authorList>
            <person name="Klenk H.-P."/>
        </authorList>
    </citation>
    <scope>NUCLEOTIDE SEQUENCE</scope>
    <source>
        <strain evidence="3">DSM 45354</strain>
    </source>
</reference>
<dbReference type="RefSeq" id="WP_192749304.1">
    <property type="nucleotide sequence ID" value="NZ_BAABJL010000002.1"/>
</dbReference>
<comment type="caution">
    <text evidence="3">The sequence shown here is derived from an EMBL/GenBank/DDBJ whole genome shotgun (WGS) entry which is preliminary data.</text>
</comment>
<dbReference type="InterPro" id="IPR003010">
    <property type="entry name" value="C-N_Hydrolase"/>
</dbReference>
<comment type="similarity">
    <text evidence="1">Belongs to the carbon-nitrogen hydrolase superfamily. NIT1/NIT2 family.</text>
</comment>
<feature type="domain" description="CN hydrolase" evidence="2">
    <location>
        <begin position="1"/>
        <end position="241"/>
    </location>
</feature>
<accession>A0A927MQ71</accession>
<sequence>MHIALLQFAAAPDKDANLQAIQRLARDVAVQRPAVLVCPEASMFPFGSPEDSLADVAEPLDGPFVRTLADLARELETVIVAGMFETAEGDAERAYNTLVVLGPDGKLLSTYRKIHLYDAFGYRESDKLVAGDNDPVLVDVDGHRLGLLTCYDLRFPELARALAGAGADVLVVPAAWMRGPLKEDHWTTLVRARAIENTCYVAAADQCGGASSGCSMLVDPMGVVVTSLGEQVGVAVGEISAERVAEVRTRNPTLKHRRFAVAKPTIRDIF</sequence>
<dbReference type="InterPro" id="IPR001110">
    <property type="entry name" value="UPF0012_CS"/>
</dbReference>
<proteinExistence type="inferred from homology"/>
<dbReference type="Pfam" id="PF00795">
    <property type="entry name" value="CN_hydrolase"/>
    <property type="match status" value="1"/>
</dbReference>
<dbReference type="Proteomes" id="UP000638648">
    <property type="component" value="Unassembled WGS sequence"/>
</dbReference>
<dbReference type="SUPFAM" id="SSF56317">
    <property type="entry name" value="Carbon-nitrogen hydrolase"/>
    <property type="match status" value="1"/>
</dbReference>